<sequence>MKLSIIIPAYNVEEYIETCLTSCCNQDLQLYDFEIIVINDGSTDDTEKKVLQFVENHSNILLKSQKNSGLGASRNLGVALSKGKYIYFLDGDDYIARNTLGSLITLIEKHSLDVIGFKSKNVTDSNLIDSKHTSKDIEVDNIFNGIDFMAKYNYMPEVWSYITKRSFYLDNKFNFYNRKFLQDSYFTPKLISKAKRIALVDYDVYRYRKSINSVTRNKSMEHAKTHMEDMCFAIHKLEELKNELISQGITNKKVLQRMDVKQQHYVFILISRFVKSDLDNSMLKKILSDFKLIGAYPLIKFLSTSDYKSNLYHILTFVYNRKYLLYPSIKIYRLLKR</sequence>
<dbReference type="InterPro" id="IPR029044">
    <property type="entry name" value="Nucleotide-diphossugar_trans"/>
</dbReference>
<protein>
    <recommendedName>
        <fullName evidence="1">Glycosyltransferase 2-like domain-containing protein</fullName>
    </recommendedName>
</protein>
<dbReference type="SUPFAM" id="SSF53448">
    <property type="entry name" value="Nucleotide-diphospho-sugar transferases"/>
    <property type="match status" value="1"/>
</dbReference>
<evidence type="ECO:0000313" key="3">
    <source>
        <dbReference type="Proteomes" id="UP000233435"/>
    </source>
</evidence>
<accession>A0A2N3HFM5</accession>
<dbReference type="PANTHER" id="PTHR22916">
    <property type="entry name" value="GLYCOSYLTRANSFERASE"/>
    <property type="match status" value="1"/>
</dbReference>
<organism evidence="2 3">
    <name type="scientific">Confluentibacter flavum</name>
    <dbReference type="NCBI Taxonomy" id="1909700"/>
    <lineage>
        <taxon>Bacteria</taxon>
        <taxon>Pseudomonadati</taxon>
        <taxon>Bacteroidota</taxon>
        <taxon>Flavobacteriia</taxon>
        <taxon>Flavobacteriales</taxon>
        <taxon>Flavobacteriaceae</taxon>
        <taxon>Confluentibacter</taxon>
    </lineage>
</organism>
<feature type="domain" description="Glycosyltransferase 2-like" evidence="1">
    <location>
        <begin position="4"/>
        <end position="141"/>
    </location>
</feature>
<dbReference type="AlphaFoldDB" id="A0A2N3HFM5"/>
<proteinExistence type="predicted"/>
<dbReference type="PANTHER" id="PTHR22916:SF3">
    <property type="entry name" value="UDP-GLCNAC:BETAGAL BETA-1,3-N-ACETYLGLUCOSAMINYLTRANSFERASE-LIKE PROTEIN 1"/>
    <property type="match status" value="1"/>
</dbReference>
<evidence type="ECO:0000313" key="2">
    <source>
        <dbReference type="EMBL" id="PKQ43779.1"/>
    </source>
</evidence>
<dbReference type="Proteomes" id="UP000233435">
    <property type="component" value="Unassembled WGS sequence"/>
</dbReference>
<dbReference type="EMBL" id="PJEO01000056">
    <property type="protein sequence ID" value="PKQ43779.1"/>
    <property type="molecule type" value="Genomic_DNA"/>
</dbReference>
<dbReference type="RefSeq" id="WP_106661194.1">
    <property type="nucleotide sequence ID" value="NZ_PJEO01000056.1"/>
</dbReference>
<name>A0A2N3HFM5_9FLAO</name>
<gene>
    <name evidence="2" type="ORF">CSW08_17465</name>
</gene>
<dbReference type="OrthoDB" id="6307329at2"/>
<evidence type="ECO:0000259" key="1">
    <source>
        <dbReference type="Pfam" id="PF00535"/>
    </source>
</evidence>
<dbReference type="Pfam" id="PF00535">
    <property type="entry name" value="Glycos_transf_2"/>
    <property type="match status" value="1"/>
</dbReference>
<dbReference type="CDD" id="cd00761">
    <property type="entry name" value="Glyco_tranf_GTA_type"/>
    <property type="match status" value="1"/>
</dbReference>
<dbReference type="Gene3D" id="3.90.550.10">
    <property type="entry name" value="Spore Coat Polysaccharide Biosynthesis Protein SpsA, Chain A"/>
    <property type="match status" value="1"/>
</dbReference>
<comment type="caution">
    <text evidence="2">The sequence shown here is derived from an EMBL/GenBank/DDBJ whole genome shotgun (WGS) entry which is preliminary data.</text>
</comment>
<dbReference type="InterPro" id="IPR001173">
    <property type="entry name" value="Glyco_trans_2-like"/>
</dbReference>
<keyword evidence="3" id="KW-1185">Reference proteome</keyword>
<dbReference type="GO" id="GO:0016758">
    <property type="term" value="F:hexosyltransferase activity"/>
    <property type="evidence" value="ECO:0007669"/>
    <property type="project" value="UniProtKB-ARBA"/>
</dbReference>
<reference evidence="2 3" key="1">
    <citation type="submission" date="2017-12" db="EMBL/GenBank/DDBJ databases">
        <title>Confluentibacter flavum sp. nov., isolated from the saline lake.</title>
        <authorList>
            <person name="Yu L."/>
        </authorList>
    </citation>
    <scope>NUCLEOTIDE SEQUENCE [LARGE SCALE GENOMIC DNA]</scope>
    <source>
        <strain evidence="2 3">3B</strain>
    </source>
</reference>